<dbReference type="HOGENOM" id="CLU_024199_2_3_1"/>
<organism evidence="2 3">
    <name type="scientific">Heterobasidion irregulare (strain TC 32-1)</name>
    <dbReference type="NCBI Taxonomy" id="747525"/>
    <lineage>
        <taxon>Eukaryota</taxon>
        <taxon>Fungi</taxon>
        <taxon>Dikarya</taxon>
        <taxon>Basidiomycota</taxon>
        <taxon>Agaricomycotina</taxon>
        <taxon>Agaricomycetes</taxon>
        <taxon>Russulales</taxon>
        <taxon>Bondarzewiaceae</taxon>
        <taxon>Heterobasidion</taxon>
        <taxon>Heterobasidion annosum species complex</taxon>
    </lineage>
</organism>
<accession>W4JU58</accession>
<dbReference type="Gene3D" id="1.20.1280.50">
    <property type="match status" value="1"/>
</dbReference>
<dbReference type="InParanoid" id="W4JU58"/>
<dbReference type="Gene3D" id="3.80.10.10">
    <property type="entry name" value="Ribonuclease Inhibitor"/>
    <property type="match status" value="1"/>
</dbReference>
<proteinExistence type="predicted"/>
<dbReference type="RefSeq" id="XP_009551320.1">
    <property type="nucleotide sequence ID" value="XM_009553025.1"/>
</dbReference>
<dbReference type="EMBL" id="KI925464">
    <property type="protein sequence ID" value="ETW76406.1"/>
    <property type="molecule type" value="Genomic_DNA"/>
</dbReference>
<gene>
    <name evidence="2" type="ORF">HETIRDRAFT_480534</name>
</gene>
<dbReference type="AlphaFoldDB" id="W4JU58"/>
<feature type="domain" description="F-box" evidence="1">
    <location>
        <begin position="35"/>
        <end position="87"/>
    </location>
</feature>
<dbReference type="OrthoDB" id="3258333at2759"/>
<dbReference type="Pfam" id="PF12937">
    <property type="entry name" value="F-box-like"/>
    <property type="match status" value="1"/>
</dbReference>
<evidence type="ECO:0000313" key="3">
    <source>
        <dbReference type="Proteomes" id="UP000030671"/>
    </source>
</evidence>
<evidence type="ECO:0000259" key="1">
    <source>
        <dbReference type="PROSITE" id="PS50181"/>
    </source>
</evidence>
<sequence length="548" mass="61398">MIDSQSLHSRREAIDSEIRALKARLAILKSQRNTVALISQLPTEILTHILSLLRLDGRHDSSRLKATHVCRRWREVALACPYLWSEVTSLRRLNGILELIRRAKNVDLTFDIDETFPTTNVILGQLVTHIGRTQTLKLEIDYRNWRWCNSLLMSKPAPALQSLQLVSTTDIEYQLPSDMFMGTCPPLRSLSLRRCFVNFSSPLFHCELTHLTLIDICAFVDEENGFTKNYTTELLNALRELPCLLELHISRPSPPWVVVDSNLASHATIPLPHLKLLYLEAHVNYCSGLVSHFVLPYFTRLKLSSELWETIPPIEATVENAAVAAATQFLRQYIGNLAGDTRVASVCFTDGYQRQAPGATLNISPVDPSSDLFNHNSVSSLPGSLEIYLTGESHSLGQAIFRALGAILPLHEMRSCSLAGYFNHAEADWYPLIQQSKNVTTLVVGGNMVDGFAKALATLSQQDHTVRPYPRLRHLRIENAAFVRGSPESFCSALCAGFDDGRSLALSLRSCSIKEAHIRVLKRHFTSVKWDGSESGERWGRDTDEGNE</sequence>
<dbReference type="InterPro" id="IPR001810">
    <property type="entry name" value="F-box_dom"/>
</dbReference>
<dbReference type="KEGG" id="hir:HETIRDRAFT_480534"/>
<reference evidence="2 3" key="1">
    <citation type="journal article" date="2012" name="New Phytol.">
        <title>Insight into trade-off between wood decay and parasitism from the genome of a fungal forest pathogen.</title>
        <authorList>
            <person name="Olson A."/>
            <person name="Aerts A."/>
            <person name="Asiegbu F."/>
            <person name="Belbahri L."/>
            <person name="Bouzid O."/>
            <person name="Broberg A."/>
            <person name="Canback B."/>
            <person name="Coutinho P.M."/>
            <person name="Cullen D."/>
            <person name="Dalman K."/>
            <person name="Deflorio G."/>
            <person name="van Diepen L.T."/>
            <person name="Dunand C."/>
            <person name="Duplessis S."/>
            <person name="Durling M."/>
            <person name="Gonthier P."/>
            <person name="Grimwood J."/>
            <person name="Fossdal C.G."/>
            <person name="Hansson D."/>
            <person name="Henrissat B."/>
            <person name="Hietala A."/>
            <person name="Himmelstrand K."/>
            <person name="Hoffmeister D."/>
            <person name="Hogberg N."/>
            <person name="James T.Y."/>
            <person name="Karlsson M."/>
            <person name="Kohler A."/>
            <person name="Kues U."/>
            <person name="Lee Y.H."/>
            <person name="Lin Y.C."/>
            <person name="Lind M."/>
            <person name="Lindquist E."/>
            <person name="Lombard V."/>
            <person name="Lucas S."/>
            <person name="Lunden K."/>
            <person name="Morin E."/>
            <person name="Murat C."/>
            <person name="Park J."/>
            <person name="Raffaello T."/>
            <person name="Rouze P."/>
            <person name="Salamov A."/>
            <person name="Schmutz J."/>
            <person name="Solheim H."/>
            <person name="Stahlberg J."/>
            <person name="Velez H."/>
            <person name="de Vries R.P."/>
            <person name="Wiebenga A."/>
            <person name="Woodward S."/>
            <person name="Yakovlev I."/>
            <person name="Garbelotto M."/>
            <person name="Martin F."/>
            <person name="Grigoriev I.V."/>
            <person name="Stenlid J."/>
        </authorList>
    </citation>
    <scope>NUCLEOTIDE SEQUENCE [LARGE SCALE GENOMIC DNA]</scope>
    <source>
        <strain evidence="2 3">TC 32-1</strain>
    </source>
</reference>
<dbReference type="GeneID" id="20677918"/>
<protein>
    <recommendedName>
        <fullName evidence="1">F-box domain-containing protein</fullName>
    </recommendedName>
</protein>
<keyword evidence="3" id="KW-1185">Reference proteome</keyword>
<name>W4JU58_HETIT</name>
<dbReference type="InterPro" id="IPR036047">
    <property type="entry name" value="F-box-like_dom_sf"/>
</dbReference>
<dbReference type="InterPro" id="IPR032675">
    <property type="entry name" value="LRR_dom_sf"/>
</dbReference>
<dbReference type="PROSITE" id="PS50181">
    <property type="entry name" value="FBOX"/>
    <property type="match status" value="1"/>
</dbReference>
<evidence type="ECO:0000313" key="2">
    <source>
        <dbReference type="EMBL" id="ETW76406.1"/>
    </source>
</evidence>
<dbReference type="SUPFAM" id="SSF81383">
    <property type="entry name" value="F-box domain"/>
    <property type="match status" value="1"/>
</dbReference>
<dbReference type="SUPFAM" id="SSF52047">
    <property type="entry name" value="RNI-like"/>
    <property type="match status" value="1"/>
</dbReference>
<dbReference type="Proteomes" id="UP000030671">
    <property type="component" value="Unassembled WGS sequence"/>
</dbReference>